<accession>A0ABU7M0H6</accession>
<dbReference type="Proteomes" id="UP001310692">
    <property type="component" value="Unassembled WGS sequence"/>
</dbReference>
<proteinExistence type="predicted"/>
<feature type="transmembrane region" description="Helical" evidence="1">
    <location>
        <begin position="207"/>
        <end position="230"/>
    </location>
</feature>
<keyword evidence="1" id="KW-0472">Membrane</keyword>
<sequence>MSETIPPQDTRPSRADADDVADAVIGVDTRIFRTVWDTLVHTPRVLQAAFEGDRERYVPILRLFLILFGLQFAVVAFIGLPQSMSLDQFVRPGDTDVLNNWLGGQTADAVNLTLERAAGLTNTILVFLSSLPYLLLLKLYRPSRSFFGHALAYLLATNVSYLVMLPLMLPAALGNFIFWYVLSFSVGLSVFYVAAGRILYSHYSQKAWVVALQVLGMLLLLPITLLLVILGQLGTAELVMRVFHDLSYFELFFQLAEAQAQ</sequence>
<keyword evidence="1" id="KW-0812">Transmembrane</keyword>
<evidence type="ECO:0000313" key="2">
    <source>
        <dbReference type="EMBL" id="MEE2567275.1"/>
    </source>
</evidence>
<feature type="transmembrane region" description="Helical" evidence="1">
    <location>
        <begin position="120"/>
        <end position="139"/>
    </location>
</feature>
<evidence type="ECO:0000313" key="3">
    <source>
        <dbReference type="Proteomes" id="UP001310692"/>
    </source>
</evidence>
<keyword evidence="3" id="KW-1185">Reference proteome</keyword>
<evidence type="ECO:0000256" key="1">
    <source>
        <dbReference type="SAM" id="Phobius"/>
    </source>
</evidence>
<name>A0ABU7M0H6_9PROT</name>
<dbReference type="EMBL" id="JAZDRO010000005">
    <property type="protein sequence ID" value="MEE2567275.1"/>
    <property type="molecule type" value="Genomic_DNA"/>
</dbReference>
<gene>
    <name evidence="2" type="ORF">V0U35_11360</name>
</gene>
<keyword evidence="1" id="KW-1133">Transmembrane helix</keyword>
<reference evidence="2 3" key="1">
    <citation type="submission" date="2024-01" db="EMBL/GenBank/DDBJ databases">
        <title>Hyphobacterium bacterium isolated from marine sediment.</title>
        <authorList>
            <person name="Zhao S."/>
        </authorList>
    </citation>
    <scope>NUCLEOTIDE SEQUENCE [LARGE SCALE GENOMIC DNA]</scope>
    <source>
        <strain evidence="2 3">Y60-23</strain>
    </source>
</reference>
<comment type="caution">
    <text evidence="2">The sequence shown here is derived from an EMBL/GenBank/DDBJ whole genome shotgun (WGS) entry which is preliminary data.</text>
</comment>
<organism evidence="2 3">
    <name type="scientific">Hyphobacterium marinum</name>
    <dbReference type="NCBI Taxonomy" id="3116574"/>
    <lineage>
        <taxon>Bacteria</taxon>
        <taxon>Pseudomonadati</taxon>
        <taxon>Pseudomonadota</taxon>
        <taxon>Alphaproteobacteria</taxon>
        <taxon>Maricaulales</taxon>
        <taxon>Maricaulaceae</taxon>
        <taxon>Hyphobacterium</taxon>
    </lineage>
</organism>
<feature type="transmembrane region" description="Helical" evidence="1">
    <location>
        <begin position="60"/>
        <end position="80"/>
    </location>
</feature>
<feature type="transmembrane region" description="Helical" evidence="1">
    <location>
        <begin position="177"/>
        <end position="195"/>
    </location>
</feature>
<evidence type="ECO:0008006" key="4">
    <source>
        <dbReference type="Google" id="ProtNLM"/>
    </source>
</evidence>
<feature type="transmembrane region" description="Helical" evidence="1">
    <location>
        <begin position="151"/>
        <end position="171"/>
    </location>
</feature>
<protein>
    <recommendedName>
        <fullName evidence="4">Yip1 domain-containing protein</fullName>
    </recommendedName>
</protein>
<dbReference type="RefSeq" id="WP_330196835.1">
    <property type="nucleotide sequence ID" value="NZ_JAZDRO010000005.1"/>
</dbReference>